<evidence type="ECO:0000313" key="9">
    <source>
        <dbReference type="EMBL" id="KAL2871034.1"/>
    </source>
</evidence>
<name>A0ABR4M370_9EURO</name>
<organism evidence="9 10">
    <name type="scientific">Aspergillus lucknowensis</name>
    <dbReference type="NCBI Taxonomy" id="176173"/>
    <lineage>
        <taxon>Eukaryota</taxon>
        <taxon>Fungi</taxon>
        <taxon>Dikarya</taxon>
        <taxon>Ascomycota</taxon>
        <taxon>Pezizomycotina</taxon>
        <taxon>Eurotiomycetes</taxon>
        <taxon>Eurotiomycetidae</taxon>
        <taxon>Eurotiales</taxon>
        <taxon>Aspergillaceae</taxon>
        <taxon>Aspergillus</taxon>
        <taxon>Aspergillus subgen. Nidulantes</taxon>
    </lineage>
</organism>
<feature type="repeat" description="ANK" evidence="5">
    <location>
        <begin position="263"/>
        <end position="295"/>
    </location>
</feature>
<keyword evidence="3 8" id="KW-1133">Transmembrane helix</keyword>
<evidence type="ECO:0000256" key="7">
    <source>
        <dbReference type="SAM" id="MobiDB-lite"/>
    </source>
</evidence>
<dbReference type="PROSITE" id="PS50297">
    <property type="entry name" value="ANK_REP_REGION"/>
    <property type="match status" value="9"/>
</dbReference>
<dbReference type="InterPro" id="IPR036770">
    <property type="entry name" value="Ankyrin_rpt-contain_sf"/>
</dbReference>
<dbReference type="SUPFAM" id="SSF48403">
    <property type="entry name" value="Ankyrin repeat"/>
    <property type="match status" value="2"/>
</dbReference>
<dbReference type="InterPro" id="IPR045863">
    <property type="entry name" value="CorA_TM1_TM2"/>
</dbReference>
<dbReference type="PANTHER" id="PTHR46224">
    <property type="entry name" value="ANKYRIN REPEAT FAMILY PROTEIN"/>
    <property type="match status" value="1"/>
</dbReference>
<dbReference type="GeneID" id="98147228"/>
<feature type="transmembrane region" description="Helical" evidence="8">
    <location>
        <begin position="814"/>
        <end position="832"/>
    </location>
</feature>
<feature type="repeat" description="ANK" evidence="5">
    <location>
        <begin position="67"/>
        <end position="96"/>
    </location>
</feature>
<dbReference type="Proteomes" id="UP001610432">
    <property type="component" value="Unassembled WGS sequence"/>
</dbReference>
<keyword evidence="2 8" id="KW-0812">Transmembrane</keyword>
<evidence type="ECO:0000256" key="8">
    <source>
        <dbReference type="SAM" id="Phobius"/>
    </source>
</evidence>
<gene>
    <name evidence="9" type="ORF">BJX67DRAFT_377645</name>
</gene>
<keyword evidence="10" id="KW-1185">Reference proteome</keyword>
<dbReference type="PRINTS" id="PR01415">
    <property type="entry name" value="ANKYRIN"/>
</dbReference>
<dbReference type="InterPro" id="IPR002523">
    <property type="entry name" value="MgTranspt_CorA/ZnTranspt_ZntB"/>
</dbReference>
<evidence type="ECO:0000313" key="10">
    <source>
        <dbReference type="Proteomes" id="UP001610432"/>
    </source>
</evidence>
<evidence type="ECO:0000256" key="2">
    <source>
        <dbReference type="ARBA" id="ARBA00022692"/>
    </source>
</evidence>
<reference evidence="9 10" key="1">
    <citation type="submission" date="2024-07" db="EMBL/GenBank/DDBJ databases">
        <title>Section-level genome sequencing and comparative genomics of Aspergillus sections Usti and Cavernicolus.</title>
        <authorList>
            <consortium name="Lawrence Berkeley National Laboratory"/>
            <person name="Nybo J.L."/>
            <person name="Vesth T.C."/>
            <person name="Theobald S."/>
            <person name="Frisvad J.C."/>
            <person name="Larsen T.O."/>
            <person name="Kjaerboelling I."/>
            <person name="Rothschild-Mancinelli K."/>
            <person name="Lyhne E.K."/>
            <person name="Kogle M.E."/>
            <person name="Barry K."/>
            <person name="Clum A."/>
            <person name="Na H."/>
            <person name="Ledsgaard L."/>
            <person name="Lin J."/>
            <person name="Lipzen A."/>
            <person name="Kuo A."/>
            <person name="Riley R."/>
            <person name="Mondo S."/>
            <person name="Labutti K."/>
            <person name="Haridas S."/>
            <person name="Pangalinan J."/>
            <person name="Salamov A.A."/>
            <person name="Simmons B.A."/>
            <person name="Magnuson J.K."/>
            <person name="Chen J."/>
            <person name="Drula E."/>
            <person name="Henrissat B."/>
            <person name="Wiebenga A."/>
            <person name="Lubbers R.J."/>
            <person name="Gomes A.C."/>
            <person name="Macurrencykelacurrency M.R."/>
            <person name="Stajich J."/>
            <person name="Grigoriev I.V."/>
            <person name="Mortensen U.H."/>
            <person name="De Vries R.P."/>
            <person name="Baker S.E."/>
            <person name="Andersen M.R."/>
        </authorList>
    </citation>
    <scope>NUCLEOTIDE SEQUENCE [LARGE SCALE GENOMIC DNA]</scope>
    <source>
        <strain evidence="9 10">CBS 449.75</strain>
    </source>
</reference>
<proteinExistence type="predicted"/>
<evidence type="ECO:0000256" key="4">
    <source>
        <dbReference type="ARBA" id="ARBA00023136"/>
    </source>
</evidence>
<feature type="repeat" description="ANK" evidence="5">
    <location>
        <begin position="330"/>
        <end position="362"/>
    </location>
</feature>
<dbReference type="Gene3D" id="1.20.58.340">
    <property type="entry name" value="Magnesium transport protein CorA, transmembrane region"/>
    <property type="match status" value="1"/>
</dbReference>
<dbReference type="Pfam" id="PF01544">
    <property type="entry name" value="CorA"/>
    <property type="match status" value="1"/>
</dbReference>
<dbReference type="SMART" id="SM00248">
    <property type="entry name" value="ANK"/>
    <property type="match status" value="13"/>
</dbReference>
<evidence type="ECO:0000256" key="5">
    <source>
        <dbReference type="PROSITE-ProRule" id="PRU00023"/>
    </source>
</evidence>
<keyword evidence="5" id="KW-0040">ANK repeat</keyword>
<feature type="repeat" description="ANK" evidence="5">
    <location>
        <begin position="230"/>
        <end position="262"/>
    </location>
</feature>
<accession>A0ABR4M370</accession>
<feature type="transmembrane region" description="Helical" evidence="8">
    <location>
        <begin position="844"/>
        <end position="865"/>
    </location>
</feature>
<protein>
    <submittedName>
        <fullName evidence="9">Ankyrin repeat-containing domain protein</fullName>
    </submittedName>
</protein>
<feature type="repeat" description="ANK" evidence="5">
    <location>
        <begin position="31"/>
        <end position="63"/>
    </location>
</feature>
<feature type="repeat" description="ANK" evidence="5">
    <location>
        <begin position="168"/>
        <end position="196"/>
    </location>
</feature>
<dbReference type="SUPFAM" id="SSF144083">
    <property type="entry name" value="Magnesium transport protein CorA, transmembrane region"/>
    <property type="match status" value="1"/>
</dbReference>
<dbReference type="Pfam" id="PF12796">
    <property type="entry name" value="Ank_2"/>
    <property type="match status" value="5"/>
</dbReference>
<feature type="repeat" description="ANK" evidence="5">
    <location>
        <begin position="1"/>
        <end position="30"/>
    </location>
</feature>
<dbReference type="Gene3D" id="1.25.40.20">
    <property type="entry name" value="Ankyrin repeat-containing domain"/>
    <property type="match status" value="5"/>
</dbReference>
<keyword evidence="4 8" id="KW-0472">Membrane</keyword>
<feature type="repeat" description="ANK" evidence="5">
    <location>
        <begin position="365"/>
        <end position="397"/>
    </location>
</feature>
<evidence type="ECO:0000256" key="3">
    <source>
        <dbReference type="ARBA" id="ARBA00022989"/>
    </source>
</evidence>
<sequence>MSLYDAARSGTLNTLTLLLSKDADVNAKGGEYGTPLQVAAFSQNYDAVKLLLARGADVNADEGFLGTALHIAAYNGSLDIVRLLLDHNADVNGQSNTMFRTALQAAAYQGREEVVRLLLSHGADINIQGGVHGSALKAATYPNRQSIVQLLLANGADVNQRGGLFGYALQAAVYGGSVDLVKLLLSSGAHTNAQGGKLGTSLQAAAYQGSLPVIMLLLEHGADVNIEGGKFGSALQAAAYRGNTQIVELLLEKGANINIQGGQYGNALQAAVYRGSPELVRLLLHKGADVNAQGGEHGSALQVAIYMKRKDIVGLLLEEGAKFDKPTNANGSSLLHLAVAAQDHSILKLLIDAGAAAQTTEVDAFGQTPIHLAAMTDDMEALRILSNSSMKIDINIGDIDGCTALHRAVENSAFRVAEWLLERGARTAAEDYSMATPFQRAAKMRNLKMMSLLFPHTTGGLVKASEWRSCLPQGQCRNIILSRFESGLQSVEIMDGKELTAYLETKSYPLDFFKTKISASSDGECIATVPPEKMIILLEDDSFLKTSSPAGVYWRWWRKMMDKSGTGFHSIHEGWSWKIQMSKIPAAVALRQPPPEECFLECRVLLPAYKVLPPPDHLSPLAASPMRHAMIWIMTKPNQQYPHSQHVLKSKVFFTTFEYAEIPDSPIKLFVPCIQQLEDEWNRICDAAERHLSKMRTSTFHANGRNNNLVKIHLSDAEMWTKFNETHLAQMRYLRSLTESYDRWPVLQEGAISWLSWKRENLQSEIENAEARVRERIARLTSTSQELIQLVEFNLTSIAEAQKSTSANRSLKRLSWITFIFLPLMFISSLFGMNVDILESNPSWWLYLPFAGGMILLTMAIWIVFKRDSHLEDRIERRFDFIFRPQATHDEESLLPTGNDWKEKSYEFPANGKKRS</sequence>
<feature type="repeat" description="ANK" evidence="5">
    <location>
        <begin position="98"/>
        <end position="130"/>
    </location>
</feature>
<feature type="region of interest" description="Disordered" evidence="7">
    <location>
        <begin position="892"/>
        <end position="916"/>
    </location>
</feature>
<dbReference type="PANTHER" id="PTHR46224:SF64">
    <property type="entry name" value="IQ MOTIF AND ANKYRIN REPEAT DOMAIN-CONTAINING PROTEIN 1"/>
    <property type="match status" value="1"/>
</dbReference>
<dbReference type="InterPro" id="IPR051616">
    <property type="entry name" value="Cul2-RING_E3_ligase_SR"/>
</dbReference>
<feature type="coiled-coil region" evidence="6">
    <location>
        <begin position="752"/>
        <end position="779"/>
    </location>
</feature>
<keyword evidence="6" id="KW-0175">Coiled coil</keyword>
<dbReference type="EMBL" id="JBFXLQ010000004">
    <property type="protein sequence ID" value="KAL2871034.1"/>
    <property type="molecule type" value="Genomic_DNA"/>
</dbReference>
<comment type="subcellular location">
    <subcellularLocation>
        <location evidence="1">Membrane</location>
        <topology evidence="1">Multi-pass membrane protein</topology>
    </subcellularLocation>
</comment>
<dbReference type="PROSITE" id="PS50088">
    <property type="entry name" value="ANK_REPEAT"/>
    <property type="match status" value="11"/>
</dbReference>
<evidence type="ECO:0000256" key="6">
    <source>
        <dbReference type="SAM" id="Coils"/>
    </source>
</evidence>
<dbReference type="RefSeq" id="XP_070890013.1">
    <property type="nucleotide sequence ID" value="XM_071032156.1"/>
</dbReference>
<evidence type="ECO:0000256" key="1">
    <source>
        <dbReference type="ARBA" id="ARBA00004141"/>
    </source>
</evidence>
<feature type="repeat" description="ANK" evidence="5">
    <location>
        <begin position="197"/>
        <end position="229"/>
    </location>
</feature>
<comment type="caution">
    <text evidence="9">The sequence shown here is derived from an EMBL/GenBank/DDBJ whole genome shotgun (WGS) entry which is preliminary data.</text>
</comment>
<feature type="repeat" description="ANK" evidence="5">
    <location>
        <begin position="400"/>
        <end position="432"/>
    </location>
</feature>
<dbReference type="InterPro" id="IPR002110">
    <property type="entry name" value="Ankyrin_rpt"/>
</dbReference>